<proteinExistence type="predicted"/>
<protein>
    <submittedName>
        <fullName evidence="1">Uncharacterized protein</fullName>
    </submittedName>
</protein>
<dbReference type="RefSeq" id="WP_075082988.1">
    <property type="nucleotide sequence ID" value="NZ_CP042912.1"/>
</dbReference>
<dbReference type="KEGG" id="mff:MFFC18_37950"/>
<dbReference type="AlphaFoldDB" id="A0A5B9PMS7"/>
<evidence type="ECO:0000313" key="1">
    <source>
        <dbReference type="EMBL" id="QEG23891.1"/>
    </source>
</evidence>
<accession>A0A5B9PMS7</accession>
<keyword evidence="2" id="KW-1185">Reference proteome</keyword>
<evidence type="ECO:0000313" key="2">
    <source>
        <dbReference type="Proteomes" id="UP000322214"/>
    </source>
</evidence>
<dbReference type="Proteomes" id="UP000322214">
    <property type="component" value="Chromosome"/>
</dbReference>
<dbReference type="EMBL" id="CP042912">
    <property type="protein sequence ID" value="QEG23891.1"/>
    <property type="molecule type" value="Genomic_DNA"/>
</dbReference>
<gene>
    <name evidence="1" type="ORF">MFFC18_37950</name>
</gene>
<name>A0A5B9PMS7_9BACT</name>
<reference evidence="1 2" key="1">
    <citation type="submission" date="2019-08" db="EMBL/GenBank/DDBJ databases">
        <title>Deep-cultivation of Planctomycetes and their phenomic and genomic characterization uncovers novel biology.</title>
        <authorList>
            <person name="Wiegand S."/>
            <person name="Jogler M."/>
            <person name="Boedeker C."/>
            <person name="Pinto D."/>
            <person name="Vollmers J."/>
            <person name="Rivas-Marin E."/>
            <person name="Kohn T."/>
            <person name="Peeters S.H."/>
            <person name="Heuer A."/>
            <person name="Rast P."/>
            <person name="Oberbeckmann S."/>
            <person name="Bunk B."/>
            <person name="Jeske O."/>
            <person name="Meyerdierks A."/>
            <person name="Storesund J.E."/>
            <person name="Kallscheuer N."/>
            <person name="Luecker S."/>
            <person name="Lage O.M."/>
            <person name="Pohl T."/>
            <person name="Merkel B.J."/>
            <person name="Hornburger P."/>
            <person name="Mueller R.-W."/>
            <person name="Bruemmer F."/>
            <person name="Labrenz M."/>
            <person name="Spormann A.M."/>
            <person name="Op den Camp H."/>
            <person name="Overmann J."/>
            <person name="Amann R."/>
            <person name="Jetten M.S.M."/>
            <person name="Mascher T."/>
            <person name="Medema M.H."/>
            <person name="Devos D.P."/>
            <person name="Kaster A.-K."/>
            <person name="Ovreas L."/>
            <person name="Rohde M."/>
            <person name="Galperin M.Y."/>
            <person name="Jogler C."/>
        </authorList>
    </citation>
    <scope>NUCLEOTIDE SEQUENCE [LARGE SCALE GENOMIC DNA]</scope>
    <source>
        <strain evidence="1 2">FC18</strain>
    </source>
</reference>
<sequence>MIADANSANDSRIASAKQPDASLGFIPATGFITGDRLAAELRLKHPRALQDALAKSDIEYVTLVGKRLYRCDDLNALFLGGRNEKAAAGTWQSRNLPWFVRTRFVLI</sequence>
<organism evidence="1 2">
    <name type="scientific">Mariniblastus fucicola</name>
    <dbReference type="NCBI Taxonomy" id="980251"/>
    <lineage>
        <taxon>Bacteria</taxon>
        <taxon>Pseudomonadati</taxon>
        <taxon>Planctomycetota</taxon>
        <taxon>Planctomycetia</taxon>
        <taxon>Pirellulales</taxon>
        <taxon>Pirellulaceae</taxon>
        <taxon>Mariniblastus</taxon>
    </lineage>
</organism>